<name>A0ABD7YF43_9BURK</name>
<evidence type="ECO:0000313" key="2">
    <source>
        <dbReference type="EMBL" id="WFN23647.1"/>
    </source>
</evidence>
<keyword evidence="1" id="KW-1133">Transmembrane helix</keyword>
<organism evidence="2 3">
    <name type="scientific">Burkholderia contaminans</name>
    <dbReference type="NCBI Taxonomy" id="488447"/>
    <lineage>
        <taxon>Bacteria</taxon>
        <taxon>Pseudomonadati</taxon>
        <taxon>Pseudomonadota</taxon>
        <taxon>Betaproteobacteria</taxon>
        <taxon>Burkholderiales</taxon>
        <taxon>Burkholderiaceae</taxon>
        <taxon>Burkholderia</taxon>
        <taxon>Burkholderia cepacia complex</taxon>
    </lineage>
</organism>
<accession>A0ABD7YF43</accession>
<protein>
    <recommendedName>
        <fullName evidence="4">FUSC family protein</fullName>
    </recommendedName>
</protein>
<evidence type="ECO:0008006" key="4">
    <source>
        <dbReference type="Google" id="ProtNLM"/>
    </source>
</evidence>
<proteinExistence type="predicted"/>
<dbReference type="Proteomes" id="UP001220209">
    <property type="component" value="Plasmid unnamed1"/>
</dbReference>
<evidence type="ECO:0000313" key="3">
    <source>
        <dbReference type="Proteomes" id="UP001220209"/>
    </source>
</evidence>
<sequence length="111" mass="11983">MQLPKTAKNRNLETVRIRVLPPVLLAPLRRPSPAPLRRPATLGIWLVFNLICVVAGLHPSRSFHALVVAQLTVAFVANAYDVRIFQSVRAFAAIVAAGVAAALIAELIVTL</sequence>
<feature type="transmembrane region" description="Helical" evidence="1">
    <location>
        <begin position="39"/>
        <end position="57"/>
    </location>
</feature>
<evidence type="ECO:0000256" key="1">
    <source>
        <dbReference type="SAM" id="Phobius"/>
    </source>
</evidence>
<gene>
    <name evidence="2" type="ORF">LXE91_39620</name>
</gene>
<dbReference type="EMBL" id="CP090643">
    <property type="protein sequence ID" value="WFN23647.1"/>
    <property type="molecule type" value="Genomic_DNA"/>
</dbReference>
<keyword evidence="1" id="KW-0472">Membrane</keyword>
<keyword evidence="1" id="KW-0812">Transmembrane</keyword>
<dbReference type="RefSeq" id="WP_076841528.1">
    <property type="nucleotide sequence ID" value="NZ_CP090643.1"/>
</dbReference>
<dbReference type="AlphaFoldDB" id="A0ABD7YF43"/>
<feature type="transmembrane region" description="Helical" evidence="1">
    <location>
        <begin position="63"/>
        <end position="80"/>
    </location>
</feature>
<reference evidence="2 3" key="1">
    <citation type="submission" date="2021-12" db="EMBL/GenBank/DDBJ databases">
        <title>Genomic and phenotypic characterization of three Burkholderia contaminans isolates recovered from different sources.</title>
        <authorList>
            <person name="Lopez De Volder A."/>
            <person name="Fan Y."/>
            <person name="Nunvar J."/>
            <person name="Herrera T."/>
            <person name="Timp W."/>
            <person name="Degrossi J."/>
        </authorList>
    </citation>
    <scope>NUCLEOTIDE SEQUENCE [LARGE SCALE GENOMIC DNA]</scope>
    <source>
        <strain evidence="2 3">LMG 23361</strain>
        <plasmid evidence="2 3">unnamed1</plasmid>
    </source>
</reference>
<feature type="transmembrane region" description="Helical" evidence="1">
    <location>
        <begin position="87"/>
        <end position="109"/>
    </location>
</feature>
<keyword evidence="2" id="KW-0614">Plasmid</keyword>
<geneLocation type="plasmid" evidence="2 3">
    <name>unnamed1</name>
</geneLocation>